<dbReference type="SUPFAM" id="SSF103481">
    <property type="entry name" value="Multidrug resistance efflux transporter EmrE"/>
    <property type="match status" value="2"/>
</dbReference>
<dbReference type="InterPro" id="IPR037185">
    <property type="entry name" value="EmrE-like"/>
</dbReference>
<evidence type="ECO:0000256" key="4">
    <source>
        <dbReference type="ARBA" id="ARBA00022989"/>
    </source>
</evidence>
<dbReference type="GO" id="GO:0005886">
    <property type="term" value="C:plasma membrane"/>
    <property type="evidence" value="ECO:0007669"/>
    <property type="project" value="UniProtKB-SubCell"/>
</dbReference>
<dbReference type="PANTHER" id="PTHR42920">
    <property type="entry name" value="OS03G0707200 PROTEIN-RELATED"/>
    <property type="match status" value="1"/>
</dbReference>
<keyword evidence="4 6" id="KW-1133">Transmembrane helix</keyword>
<evidence type="ECO:0000256" key="1">
    <source>
        <dbReference type="ARBA" id="ARBA00004651"/>
    </source>
</evidence>
<proteinExistence type="predicted"/>
<accession>A0A401IZK3</accession>
<comment type="subcellular location">
    <subcellularLocation>
        <location evidence="1">Cell membrane</location>
        <topology evidence="1">Multi-pass membrane protein</topology>
    </subcellularLocation>
</comment>
<keyword evidence="3 6" id="KW-0812">Transmembrane</keyword>
<evidence type="ECO:0000256" key="3">
    <source>
        <dbReference type="ARBA" id="ARBA00022692"/>
    </source>
</evidence>
<evidence type="ECO:0000259" key="7">
    <source>
        <dbReference type="Pfam" id="PF00892"/>
    </source>
</evidence>
<dbReference type="Proteomes" id="UP000290975">
    <property type="component" value="Unassembled WGS sequence"/>
</dbReference>
<feature type="transmembrane region" description="Helical" evidence="6">
    <location>
        <begin position="79"/>
        <end position="96"/>
    </location>
</feature>
<name>A0A401IZK3_SPHXE</name>
<gene>
    <name evidence="8" type="ORF">MBESOW_P1077</name>
</gene>
<feature type="transmembrane region" description="Helical" evidence="6">
    <location>
        <begin position="133"/>
        <end position="151"/>
    </location>
</feature>
<dbReference type="EMBL" id="BBQY01000001">
    <property type="protein sequence ID" value="GBH29823.1"/>
    <property type="molecule type" value="Genomic_DNA"/>
</dbReference>
<keyword evidence="5 6" id="KW-0472">Membrane</keyword>
<keyword evidence="2" id="KW-1003">Cell membrane</keyword>
<feature type="transmembrane region" description="Helical" evidence="6">
    <location>
        <begin position="163"/>
        <end position="184"/>
    </location>
</feature>
<keyword evidence="9" id="KW-1185">Reference proteome</keyword>
<dbReference type="PANTHER" id="PTHR42920:SF5">
    <property type="entry name" value="EAMA DOMAIN-CONTAINING PROTEIN"/>
    <property type="match status" value="1"/>
</dbReference>
<dbReference type="STRING" id="1192759.GCA_000277525_02266"/>
<feature type="transmembrane region" description="Helical" evidence="6">
    <location>
        <begin position="191"/>
        <end position="211"/>
    </location>
</feature>
<dbReference type="RefSeq" id="WP_130752176.1">
    <property type="nucleotide sequence ID" value="NZ_BBQY01000001.1"/>
</dbReference>
<evidence type="ECO:0000256" key="2">
    <source>
        <dbReference type="ARBA" id="ARBA00022475"/>
    </source>
</evidence>
<evidence type="ECO:0000256" key="5">
    <source>
        <dbReference type="ARBA" id="ARBA00023136"/>
    </source>
</evidence>
<feature type="transmembrane region" description="Helical" evidence="6">
    <location>
        <begin position="108"/>
        <end position="126"/>
    </location>
</feature>
<evidence type="ECO:0000313" key="8">
    <source>
        <dbReference type="EMBL" id="GBH29823.1"/>
    </source>
</evidence>
<dbReference type="InterPro" id="IPR051258">
    <property type="entry name" value="Diverse_Substrate_Transporter"/>
</dbReference>
<evidence type="ECO:0000256" key="6">
    <source>
        <dbReference type="SAM" id="Phobius"/>
    </source>
</evidence>
<comment type="caution">
    <text evidence="8">The sequence shown here is derived from an EMBL/GenBank/DDBJ whole genome shotgun (WGS) entry which is preliminary data.</text>
</comment>
<feature type="transmembrane region" description="Helical" evidence="6">
    <location>
        <begin position="49"/>
        <end position="67"/>
    </location>
</feature>
<feature type="transmembrane region" description="Helical" evidence="6">
    <location>
        <begin position="23"/>
        <end position="43"/>
    </location>
</feature>
<feature type="domain" description="EamA" evidence="7">
    <location>
        <begin position="160"/>
        <end position="290"/>
    </location>
</feature>
<organism evidence="8 9">
    <name type="scientific">Sphingobium xenophagum</name>
    <dbReference type="NCBI Taxonomy" id="121428"/>
    <lineage>
        <taxon>Bacteria</taxon>
        <taxon>Pseudomonadati</taxon>
        <taxon>Pseudomonadota</taxon>
        <taxon>Alphaproteobacteria</taxon>
        <taxon>Sphingomonadales</taxon>
        <taxon>Sphingomonadaceae</taxon>
        <taxon>Sphingobium</taxon>
    </lineage>
</organism>
<feature type="transmembrane region" description="Helical" evidence="6">
    <location>
        <begin position="217"/>
        <end position="239"/>
    </location>
</feature>
<dbReference type="Pfam" id="PF00892">
    <property type="entry name" value="EamA"/>
    <property type="match status" value="2"/>
</dbReference>
<sequence length="305" mass="32004">MTHAAALDHKPVPSLWLIGRAELALIGITILWGGTFLIVHGAMAHSGPLYFVGLRFGTAALLTLPLAAPLLRGMTLRELWAGLVIGLGIFAGYTLQTWGLQTISSSSSAFITAAYVPLVPVLQWIILRRRPRLASWIGVVLAFIGLLLVAAPQDGVKMGKGELITLVSTVPIALEIIFISLFAGSVNILRVTVVQLAVTSLLAFACMVPAGEAIPPFSWAVVIAACGLGAMTAIIQLVMNWAQRTVSPTRATLIYAGEPVWAGIIGRIAGDRLPPMALLGGAMIVAAVIVSELRLGKQADGPSPA</sequence>
<protein>
    <recommendedName>
        <fullName evidence="7">EamA domain-containing protein</fullName>
    </recommendedName>
</protein>
<evidence type="ECO:0000313" key="9">
    <source>
        <dbReference type="Proteomes" id="UP000290975"/>
    </source>
</evidence>
<dbReference type="AlphaFoldDB" id="A0A401IZK3"/>
<feature type="domain" description="EamA" evidence="7">
    <location>
        <begin position="21"/>
        <end position="149"/>
    </location>
</feature>
<dbReference type="InterPro" id="IPR000620">
    <property type="entry name" value="EamA_dom"/>
</dbReference>
<reference evidence="8 9" key="1">
    <citation type="submission" date="2014-12" db="EMBL/GenBank/DDBJ databases">
        <title>Whole genome sequencing of Sphingobium xenophagum OW59.</title>
        <authorList>
            <person name="Ohta Y."/>
            <person name="Nishi S."/>
            <person name="Hatada Y."/>
        </authorList>
    </citation>
    <scope>NUCLEOTIDE SEQUENCE [LARGE SCALE GENOMIC DNA]</scope>
    <source>
        <strain evidence="8 9">OW59</strain>
    </source>
</reference>